<reference evidence="1" key="1">
    <citation type="journal article" date="2015" name="Nature">
        <title>Complex archaea that bridge the gap between prokaryotes and eukaryotes.</title>
        <authorList>
            <person name="Spang A."/>
            <person name="Saw J.H."/>
            <person name="Jorgensen S.L."/>
            <person name="Zaremba-Niedzwiedzka K."/>
            <person name="Martijn J."/>
            <person name="Lind A.E."/>
            <person name="van Eijk R."/>
            <person name="Schleper C."/>
            <person name="Guy L."/>
            <person name="Ettema T.J."/>
        </authorList>
    </citation>
    <scope>NUCLEOTIDE SEQUENCE</scope>
</reference>
<comment type="caution">
    <text evidence="1">The sequence shown here is derived from an EMBL/GenBank/DDBJ whole genome shotgun (WGS) entry which is preliminary data.</text>
</comment>
<dbReference type="AlphaFoldDB" id="A0A0F9NPS0"/>
<organism evidence="1">
    <name type="scientific">marine sediment metagenome</name>
    <dbReference type="NCBI Taxonomy" id="412755"/>
    <lineage>
        <taxon>unclassified sequences</taxon>
        <taxon>metagenomes</taxon>
        <taxon>ecological metagenomes</taxon>
    </lineage>
</organism>
<protein>
    <submittedName>
        <fullName evidence="1">Uncharacterized protein</fullName>
    </submittedName>
</protein>
<proteinExistence type="predicted"/>
<sequence length="69" mass="8174">MHWEFEGAIGLDSLNEWAWEHRCRAIGGIPDWARITVKKEKEMQFIAMGCFSPDVLQKIKERKRKEGRK</sequence>
<accession>A0A0F9NPS0</accession>
<dbReference type="EMBL" id="LAZR01006620">
    <property type="protein sequence ID" value="KKM90830.1"/>
    <property type="molecule type" value="Genomic_DNA"/>
</dbReference>
<gene>
    <name evidence="1" type="ORF">LCGC14_1234600</name>
</gene>
<name>A0A0F9NPS0_9ZZZZ</name>
<evidence type="ECO:0000313" key="1">
    <source>
        <dbReference type="EMBL" id="KKM90830.1"/>
    </source>
</evidence>